<evidence type="ECO:0000256" key="3">
    <source>
        <dbReference type="ARBA" id="ARBA00022516"/>
    </source>
</evidence>
<dbReference type="AlphaFoldDB" id="A0A485K940"/>
<evidence type="ECO:0000256" key="2">
    <source>
        <dbReference type="ARBA" id="ARBA00009295"/>
    </source>
</evidence>
<dbReference type="GO" id="GO:0006636">
    <property type="term" value="P:unsaturated fatty acid biosynthetic process"/>
    <property type="evidence" value="ECO:0007669"/>
    <property type="project" value="TreeGrafter"/>
</dbReference>
<keyword evidence="6 14" id="KW-1133">Transmembrane helix</keyword>
<dbReference type="EMBL" id="VJMH01000345">
    <property type="protein sequence ID" value="KAF0716836.1"/>
    <property type="molecule type" value="Genomic_DNA"/>
</dbReference>
<comment type="subcellular location">
    <subcellularLocation>
        <location evidence="1">Membrane</location>
        <topology evidence="1">Multi-pass membrane protein</topology>
    </subcellularLocation>
</comment>
<evidence type="ECO:0000256" key="7">
    <source>
        <dbReference type="ARBA" id="ARBA00023002"/>
    </source>
</evidence>
<feature type="transmembrane region" description="Helical" evidence="14">
    <location>
        <begin position="41"/>
        <end position="62"/>
    </location>
</feature>
<dbReference type="CDD" id="cd03505">
    <property type="entry name" value="Delta9-FADS-like"/>
    <property type="match status" value="1"/>
</dbReference>
<name>A0A485K940_9STRA</name>
<feature type="domain" description="Fatty acid desaturase" evidence="15">
    <location>
        <begin position="37"/>
        <end position="247"/>
    </location>
</feature>
<keyword evidence="11 12" id="KW-0275">Fatty acid biosynthesis</keyword>
<organism evidence="17 18">
    <name type="scientific">Aphanomyces stellatus</name>
    <dbReference type="NCBI Taxonomy" id="120398"/>
    <lineage>
        <taxon>Eukaryota</taxon>
        <taxon>Sar</taxon>
        <taxon>Stramenopiles</taxon>
        <taxon>Oomycota</taxon>
        <taxon>Saprolegniomycetes</taxon>
        <taxon>Saprolegniales</taxon>
        <taxon>Verrucalvaceae</taxon>
        <taxon>Aphanomyces</taxon>
    </lineage>
</organism>
<evidence type="ECO:0000256" key="13">
    <source>
        <dbReference type="SAM" id="MobiDB-lite"/>
    </source>
</evidence>
<feature type="transmembrane region" description="Helical" evidence="14">
    <location>
        <begin position="74"/>
        <end position="93"/>
    </location>
</feature>
<dbReference type="EMBL" id="CAADRA010000345">
    <property type="protein sequence ID" value="VFT79827.1"/>
    <property type="molecule type" value="Genomic_DNA"/>
</dbReference>
<evidence type="ECO:0000259" key="15">
    <source>
        <dbReference type="Pfam" id="PF00487"/>
    </source>
</evidence>
<evidence type="ECO:0000313" key="17">
    <source>
        <dbReference type="EMBL" id="VFT79827.1"/>
    </source>
</evidence>
<comment type="similarity">
    <text evidence="2 12">Belongs to the fatty acid desaturase type 1 family.</text>
</comment>
<keyword evidence="5" id="KW-0276">Fatty acid metabolism</keyword>
<comment type="domain">
    <text evidence="12">The histidine box domains are involved in binding the catalytic metal ions.</text>
</comment>
<sequence>MLSAETFKNLNWVAIAAVGAYHVFALAAIPRIWTCKWQTHVCAIVFYQLGGLGVTAGIHRLWSHRSYKASDPVRFFLILCSAIANQGTTFHWARDHRVHHKFTDTDADPTNAKRGLFFAHIGWLFVKKHPKVIEAGKQLNVDDLLQDWCIQLENYCHPFGQIFMCLIVPMLLCHFGWGESLSNGLLVPGFLRCVLGLHATWCINSVAHAPIFGYTPYDAGISATDNFWVSLGILGEGWHNWHHAFPYDYAASEYGIASQWNPAKLFIDACAYVGLVTGRKRALAAWEARKKAKSTTTTTATVAKGLPAASEPPKARATRVA</sequence>
<protein>
    <submittedName>
        <fullName evidence="17">Aste57867_2631 protein</fullName>
    </submittedName>
</protein>
<evidence type="ECO:0000256" key="14">
    <source>
        <dbReference type="SAM" id="Phobius"/>
    </source>
</evidence>
<dbReference type="OrthoDB" id="10260134at2759"/>
<keyword evidence="10 14" id="KW-0472">Membrane</keyword>
<evidence type="ECO:0000256" key="8">
    <source>
        <dbReference type="ARBA" id="ARBA00023004"/>
    </source>
</evidence>
<evidence type="ECO:0000256" key="5">
    <source>
        <dbReference type="ARBA" id="ARBA00022832"/>
    </source>
</evidence>
<evidence type="ECO:0000256" key="1">
    <source>
        <dbReference type="ARBA" id="ARBA00004141"/>
    </source>
</evidence>
<dbReference type="GO" id="GO:0004768">
    <property type="term" value="F:stearoyl-CoA 9-desaturase activity"/>
    <property type="evidence" value="ECO:0007669"/>
    <property type="project" value="TreeGrafter"/>
</dbReference>
<evidence type="ECO:0000313" key="18">
    <source>
        <dbReference type="Proteomes" id="UP000332933"/>
    </source>
</evidence>
<keyword evidence="8" id="KW-0408">Iron</keyword>
<dbReference type="PRINTS" id="PR00075">
    <property type="entry name" value="FACDDSATRASE"/>
</dbReference>
<evidence type="ECO:0000256" key="6">
    <source>
        <dbReference type="ARBA" id="ARBA00022989"/>
    </source>
</evidence>
<feature type="transmembrane region" description="Helical" evidence="14">
    <location>
        <begin position="12"/>
        <end position="29"/>
    </location>
</feature>
<keyword evidence="4 12" id="KW-0812">Transmembrane</keyword>
<keyword evidence="9" id="KW-0443">Lipid metabolism</keyword>
<evidence type="ECO:0000256" key="10">
    <source>
        <dbReference type="ARBA" id="ARBA00023136"/>
    </source>
</evidence>
<feature type="region of interest" description="Disordered" evidence="13">
    <location>
        <begin position="296"/>
        <end position="321"/>
    </location>
</feature>
<dbReference type="Pfam" id="PF00487">
    <property type="entry name" value="FA_desaturase"/>
    <property type="match status" value="1"/>
</dbReference>
<dbReference type="InterPro" id="IPR005804">
    <property type="entry name" value="FA_desaturase_dom"/>
</dbReference>
<keyword evidence="3 12" id="KW-0444">Lipid biosynthesis</keyword>
<evidence type="ECO:0000313" key="16">
    <source>
        <dbReference type="EMBL" id="KAF0716836.1"/>
    </source>
</evidence>
<reference evidence="16" key="2">
    <citation type="submission" date="2019-06" db="EMBL/GenBank/DDBJ databases">
        <title>Genomics analysis of Aphanomyces spp. identifies a new class of oomycete effector associated with host adaptation.</title>
        <authorList>
            <person name="Gaulin E."/>
        </authorList>
    </citation>
    <scope>NUCLEOTIDE SEQUENCE</scope>
    <source>
        <strain evidence="16">CBS 578.67</strain>
    </source>
</reference>
<dbReference type="PANTHER" id="PTHR11351:SF31">
    <property type="entry name" value="DESATURASE 1, ISOFORM A-RELATED"/>
    <property type="match status" value="1"/>
</dbReference>
<evidence type="ECO:0000256" key="4">
    <source>
        <dbReference type="ARBA" id="ARBA00022692"/>
    </source>
</evidence>
<dbReference type="Proteomes" id="UP000332933">
    <property type="component" value="Unassembled WGS sequence"/>
</dbReference>
<gene>
    <name evidence="17" type="primary">Aste57867_2631</name>
    <name evidence="16" type="ORF">As57867_002624</name>
    <name evidence="17" type="ORF">ASTE57867_2631</name>
</gene>
<dbReference type="GO" id="GO:0005506">
    <property type="term" value="F:iron ion binding"/>
    <property type="evidence" value="ECO:0007669"/>
    <property type="project" value="TreeGrafter"/>
</dbReference>
<dbReference type="PANTHER" id="PTHR11351">
    <property type="entry name" value="ACYL-COA DESATURASE"/>
    <property type="match status" value="1"/>
</dbReference>
<accession>A0A485K940</accession>
<evidence type="ECO:0000256" key="11">
    <source>
        <dbReference type="ARBA" id="ARBA00023160"/>
    </source>
</evidence>
<comment type="cofactor">
    <cofactor evidence="12">
        <name>Fe(2+)</name>
        <dbReference type="ChEBI" id="CHEBI:29033"/>
    </cofactor>
</comment>
<reference evidence="17 18" key="1">
    <citation type="submission" date="2019-03" db="EMBL/GenBank/DDBJ databases">
        <authorList>
            <person name="Gaulin E."/>
            <person name="Dumas B."/>
        </authorList>
    </citation>
    <scope>NUCLEOTIDE SEQUENCE [LARGE SCALE GENOMIC DNA]</scope>
    <source>
        <strain evidence="17">CBS 568.67</strain>
    </source>
</reference>
<evidence type="ECO:0000256" key="9">
    <source>
        <dbReference type="ARBA" id="ARBA00023098"/>
    </source>
</evidence>
<dbReference type="GO" id="GO:0005789">
    <property type="term" value="C:endoplasmic reticulum membrane"/>
    <property type="evidence" value="ECO:0007669"/>
    <property type="project" value="TreeGrafter"/>
</dbReference>
<keyword evidence="18" id="KW-1185">Reference proteome</keyword>
<evidence type="ECO:0000256" key="12">
    <source>
        <dbReference type="RuleBase" id="RU000581"/>
    </source>
</evidence>
<keyword evidence="7 12" id="KW-0560">Oxidoreductase</keyword>
<proteinExistence type="inferred from homology"/>
<dbReference type="InterPro" id="IPR015876">
    <property type="entry name" value="Acyl-CoA_DS"/>
</dbReference>